<evidence type="ECO:0000313" key="1">
    <source>
        <dbReference type="EMBL" id="MWB97853.1"/>
    </source>
</evidence>
<name>A0A6I4NUE3_9MICO</name>
<organism evidence="1 2">
    <name type="scientific">Agromyces seonyuensis</name>
    <dbReference type="NCBI Taxonomy" id="2662446"/>
    <lineage>
        <taxon>Bacteria</taxon>
        <taxon>Bacillati</taxon>
        <taxon>Actinomycetota</taxon>
        <taxon>Actinomycetes</taxon>
        <taxon>Micrococcales</taxon>
        <taxon>Microbacteriaceae</taxon>
        <taxon>Agromyces</taxon>
    </lineage>
</organism>
<evidence type="ECO:0000313" key="2">
    <source>
        <dbReference type="Proteomes" id="UP000438182"/>
    </source>
</evidence>
<dbReference type="Proteomes" id="UP000438182">
    <property type="component" value="Unassembled WGS sequence"/>
</dbReference>
<comment type="caution">
    <text evidence="1">The sequence shown here is derived from an EMBL/GenBank/DDBJ whole genome shotgun (WGS) entry which is preliminary data.</text>
</comment>
<gene>
    <name evidence="1" type="ORF">GB864_04720</name>
</gene>
<protein>
    <recommendedName>
        <fullName evidence="3">Protein ImuA</fullName>
    </recommendedName>
</protein>
<sequence>MPVSAPLRSPGTDRVAELQARIQGMQATKLGRELPTHPAIAAVLGGGLREGGVYRVAGATSLVMAMLAGPSAAGRWCAVVGMPGFGLEAAARTGIRLDRLALVPEPGANWLAVVAALADAVPMIALAQPGRVGQAEASRLAARLRQRGGVLVTTGEWPQAEASVRIARSDWHGLGDGHGLLADREALVERSGRGGFGPAHRVRLALPDASLAVSVLPEAPEVPVAPAGGAPLLSLVPPLAEPTGPEADAAVRSDAEIAAAELAARIRWAGGTRRTGRARDGRRAG</sequence>
<dbReference type="EMBL" id="WSTA01000013">
    <property type="protein sequence ID" value="MWB97853.1"/>
    <property type="molecule type" value="Genomic_DNA"/>
</dbReference>
<dbReference type="AlphaFoldDB" id="A0A6I4NUE3"/>
<evidence type="ECO:0008006" key="3">
    <source>
        <dbReference type="Google" id="ProtNLM"/>
    </source>
</evidence>
<reference evidence="1 2" key="1">
    <citation type="submission" date="2019-12" db="EMBL/GenBank/DDBJ databases">
        <authorList>
            <person name="Kim Y.S."/>
        </authorList>
    </citation>
    <scope>NUCLEOTIDE SEQUENCE [LARGE SCALE GENOMIC DNA]</scope>
    <source>
        <strain evidence="1 2">MMS17-SY077</strain>
    </source>
</reference>
<keyword evidence="2" id="KW-1185">Reference proteome</keyword>
<proteinExistence type="predicted"/>
<accession>A0A6I4NUE3</accession>
<dbReference type="RefSeq" id="WP_160423193.1">
    <property type="nucleotide sequence ID" value="NZ_WSTA01000013.1"/>
</dbReference>